<evidence type="ECO:0000313" key="2">
    <source>
        <dbReference type="Proteomes" id="UP000314982"/>
    </source>
</evidence>
<reference evidence="2" key="1">
    <citation type="submission" date="2018-06" db="EMBL/GenBank/DDBJ databases">
        <title>Genome assembly of Danube salmon.</title>
        <authorList>
            <person name="Macqueen D.J."/>
            <person name="Gundappa M.K."/>
        </authorList>
    </citation>
    <scope>NUCLEOTIDE SEQUENCE [LARGE SCALE GENOMIC DNA]</scope>
</reference>
<evidence type="ECO:0000313" key="1">
    <source>
        <dbReference type="Ensembl" id="ENSHHUP00000019594.1"/>
    </source>
</evidence>
<dbReference type="STRING" id="62062.ENSHHUP00000019594"/>
<name>A0A4W5L463_9TELE</name>
<dbReference type="Proteomes" id="UP000314982">
    <property type="component" value="Unassembled WGS sequence"/>
</dbReference>
<protein>
    <recommendedName>
        <fullName evidence="3">Transposase Tc1-like domain-containing protein</fullName>
    </recommendedName>
</protein>
<organism evidence="1 2">
    <name type="scientific">Hucho hucho</name>
    <name type="common">huchen</name>
    <dbReference type="NCBI Taxonomy" id="62062"/>
    <lineage>
        <taxon>Eukaryota</taxon>
        <taxon>Metazoa</taxon>
        <taxon>Chordata</taxon>
        <taxon>Craniata</taxon>
        <taxon>Vertebrata</taxon>
        <taxon>Euteleostomi</taxon>
        <taxon>Actinopterygii</taxon>
        <taxon>Neopterygii</taxon>
        <taxon>Teleostei</taxon>
        <taxon>Protacanthopterygii</taxon>
        <taxon>Salmoniformes</taxon>
        <taxon>Salmonidae</taxon>
        <taxon>Salmoninae</taxon>
        <taxon>Hucho</taxon>
    </lineage>
</organism>
<keyword evidence="2" id="KW-1185">Reference proteome</keyword>
<dbReference type="AlphaFoldDB" id="A0A4W5L463"/>
<reference evidence="1" key="2">
    <citation type="submission" date="2025-08" db="UniProtKB">
        <authorList>
            <consortium name="Ensembl"/>
        </authorList>
    </citation>
    <scope>IDENTIFICATION</scope>
</reference>
<reference evidence="1" key="3">
    <citation type="submission" date="2025-09" db="UniProtKB">
        <authorList>
            <consortium name="Ensembl"/>
        </authorList>
    </citation>
    <scope>IDENTIFICATION</scope>
</reference>
<dbReference type="GeneTree" id="ENSGT00940000176997"/>
<proteinExistence type="predicted"/>
<accession>A0A4W5L463</accession>
<dbReference type="Ensembl" id="ENSHHUT00000020316.1">
    <property type="protein sequence ID" value="ENSHHUP00000019594.1"/>
    <property type="gene ID" value="ENSHHUG00000012242.1"/>
</dbReference>
<sequence>MKMWPQSEPLITKLFPQKHDSLIYRQHTEITGDKGTINRSGRPKATTESENTFLRVNSLRDRRLTGQHMQVSVSTVKRRLRAAGLTGRVAVRKQNKKTRLAWDMKHRQL</sequence>
<evidence type="ECO:0008006" key="3">
    <source>
        <dbReference type="Google" id="ProtNLM"/>
    </source>
</evidence>